<feature type="transmembrane region" description="Helical" evidence="2">
    <location>
        <begin position="6"/>
        <end position="25"/>
    </location>
</feature>
<keyword evidence="2" id="KW-0472">Membrane</keyword>
<proteinExistence type="predicted"/>
<reference evidence="3 4" key="1">
    <citation type="journal article" date="2017" name="Front. Genet.">
        <title>Draft sequencing of the heterozygous diploid genome of Satsuma (Citrus unshiu Marc.) using a hybrid assembly approach.</title>
        <authorList>
            <person name="Shimizu T."/>
            <person name="Tanizawa Y."/>
            <person name="Mochizuki T."/>
            <person name="Nagasaki H."/>
            <person name="Yoshioka T."/>
            <person name="Toyoda A."/>
            <person name="Fujiyama A."/>
            <person name="Kaminuma E."/>
            <person name="Nakamura Y."/>
        </authorList>
    </citation>
    <scope>NUCLEOTIDE SEQUENCE [LARGE SCALE GENOMIC DNA]</scope>
    <source>
        <strain evidence="4">cv. Miyagawa wase</strain>
    </source>
</reference>
<feature type="region of interest" description="Disordered" evidence="1">
    <location>
        <begin position="96"/>
        <end position="135"/>
    </location>
</feature>
<evidence type="ECO:0000256" key="1">
    <source>
        <dbReference type="SAM" id="MobiDB-lite"/>
    </source>
</evidence>
<dbReference type="Proteomes" id="UP000236630">
    <property type="component" value="Unassembled WGS sequence"/>
</dbReference>
<keyword evidence="4" id="KW-1185">Reference proteome</keyword>
<keyword evidence="2" id="KW-1133">Transmembrane helix</keyword>
<protein>
    <submittedName>
        <fullName evidence="3">Uncharacterized protein</fullName>
    </submittedName>
</protein>
<dbReference type="PANTHER" id="PTHR33417">
    <property type="entry name" value="G-BOX BINDING PROTEIN"/>
    <property type="match status" value="1"/>
</dbReference>
<name>A0A2H5PQY0_CITUN</name>
<accession>A0A2H5PQY0</accession>
<gene>
    <name evidence="3" type="ORF">CUMW_159250</name>
</gene>
<comment type="caution">
    <text evidence="3">The sequence shown here is derived from an EMBL/GenBank/DDBJ whole genome shotgun (WGS) entry which is preliminary data.</text>
</comment>
<organism evidence="3 4">
    <name type="scientific">Citrus unshiu</name>
    <name type="common">Satsuma mandarin</name>
    <name type="synonym">Citrus nobilis var. unshiu</name>
    <dbReference type="NCBI Taxonomy" id="55188"/>
    <lineage>
        <taxon>Eukaryota</taxon>
        <taxon>Viridiplantae</taxon>
        <taxon>Streptophyta</taxon>
        <taxon>Embryophyta</taxon>
        <taxon>Tracheophyta</taxon>
        <taxon>Spermatophyta</taxon>
        <taxon>Magnoliopsida</taxon>
        <taxon>eudicotyledons</taxon>
        <taxon>Gunneridae</taxon>
        <taxon>Pentapetalae</taxon>
        <taxon>rosids</taxon>
        <taxon>malvids</taxon>
        <taxon>Sapindales</taxon>
        <taxon>Rutaceae</taxon>
        <taxon>Aurantioideae</taxon>
        <taxon>Citrus</taxon>
    </lineage>
</organism>
<sequence length="135" mass="15458">MDDEIKQQRICYIIMFCLFSLAFCLRRLSKENRAVGVLENFAEGKEFSEHFLRLYVHNKTPEIMPKICFFVDPKALVMLQAIPSLQQMQAEKSIYKERSPPRLYMAPTSSPPSPASKELCNGPATLSGYNPPVQR</sequence>
<dbReference type="EMBL" id="BDQV01000109">
    <property type="protein sequence ID" value="GAY54768.1"/>
    <property type="molecule type" value="Genomic_DNA"/>
</dbReference>
<dbReference type="AlphaFoldDB" id="A0A2H5PQY0"/>
<evidence type="ECO:0000313" key="4">
    <source>
        <dbReference type="Proteomes" id="UP000236630"/>
    </source>
</evidence>
<evidence type="ECO:0000256" key="2">
    <source>
        <dbReference type="SAM" id="Phobius"/>
    </source>
</evidence>
<evidence type="ECO:0000313" key="3">
    <source>
        <dbReference type="EMBL" id="GAY54768.1"/>
    </source>
</evidence>
<keyword evidence="2" id="KW-0812">Transmembrane</keyword>
<dbReference type="STRING" id="55188.A0A2H5PQY0"/>